<reference evidence="1 2" key="1">
    <citation type="submission" date="2023-01" db="EMBL/GenBank/DDBJ databases">
        <title>Genomes from the Australian National Cyanobacteria Reference Collection.</title>
        <authorList>
            <person name="Willis A."/>
            <person name="Lee E.M.F."/>
        </authorList>
    </citation>
    <scope>NUCLEOTIDE SEQUENCE [LARGE SCALE GENOMIC DNA]</scope>
    <source>
        <strain evidence="1 2">CS-1226</strain>
    </source>
</reference>
<sequence>MDTKKLLKSYKSGERIFPDINLHQAKLSHVNLRGINLPGAKLSHY</sequence>
<protein>
    <submittedName>
        <fullName evidence="1">Pentapeptide repeat-containing protein</fullName>
    </submittedName>
</protein>
<gene>
    <name evidence="1" type="ORF">PN451_19005</name>
</gene>
<proteinExistence type="predicted"/>
<dbReference type="SUPFAM" id="SSF141571">
    <property type="entry name" value="Pentapeptide repeat-like"/>
    <property type="match status" value="1"/>
</dbReference>
<name>A0ABT5AKQ9_9CYAN</name>
<comment type="caution">
    <text evidence="1">The sequence shown here is derived from an EMBL/GenBank/DDBJ whole genome shotgun (WGS) entry which is preliminary data.</text>
</comment>
<dbReference type="Proteomes" id="UP001211249">
    <property type="component" value="Unassembled WGS sequence"/>
</dbReference>
<dbReference type="InterPro" id="IPR001646">
    <property type="entry name" value="5peptide_repeat"/>
</dbReference>
<evidence type="ECO:0000313" key="2">
    <source>
        <dbReference type="Proteomes" id="UP001211249"/>
    </source>
</evidence>
<organism evidence="1 2">
    <name type="scientific">Dolichospermum planctonicum CS-1226</name>
    <dbReference type="NCBI Taxonomy" id="3021751"/>
    <lineage>
        <taxon>Bacteria</taxon>
        <taxon>Bacillati</taxon>
        <taxon>Cyanobacteriota</taxon>
        <taxon>Cyanophyceae</taxon>
        <taxon>Nostocales</taxon>
        <taxon>Aphanizomenonaceae</taxon>
        <taxon>Dolichospermum</taxon>
        <taxon>Dolichospermum planctonicum</taxon>
    </lineage>
</organism>
<evidence type="ECO:0000313" key="1">
    <source>
        <dbReference type="EMBL" id="MDB9537897.1"/>
    </source>
</evidence>
<accession>A0ABT5AKQ9</accession>
<dbReference type="Pfam" id="PF00805">
    <property type="entry name" value="Pentapeptide"/>
    <property type="match status" value="1"/>
</dbReference>
<dbReference type="RefSeq" id="WP_271797513.1">
    <property type="nucleotide sequence ID" value="NZ_JAQMUC010000098.1"/>
</dbReference>
<keyword evidence="2" id="KW-1185">Reference proteome</keyword>
<dbReference type="EMBL" id="JAQMUC010000098">
    <property type="protein sequence ID" value="MDB9537897.1"/>
    <property type="molecule type" value="Genomic_DNA"/>
</dbReference>
<dbReference type="Gene3D" id="2.160.20.80">
    <property type="entry name" value="E3 ubiquitin-protein ligase SopA"/>
    <property type="match status" value="1"/>
</dbReference>